<dbReference type="Gene3D" id="3.90.70.10">
    <property type="entry name" value="Cysteine proteinases"/>
    <property type="match status" value="1"/>
</dbReference>
<sequence length="125" mass="14665">MCRTRLESTIVDKHGQWMVDFSRKYESKLEKEKRLNIFKDNLEYIESFNNGGNRSFKLGLNEFADMTQDEFIATHTGYKMPNISTLFESTSFAYENYSNAPINFDWRDQNAVTHIKNQGQCGKSR</sequence>
<reference evidence="6 7" key="1">
    <citation type="journal article" date="2019" name="Genome Biol. Evol.">
        <title>Insights into the evolution of the New World diploid cottons (Gossypium, subgenus Houzingenia) based on genome sequencing.</title>
        <authorList>
            <person name="Grover C.E."/>
            <person name="Arick M.A. 2nd"/>
            <person name="Thrash A."/>
            <person name="Conover J.L."/>
            <person name="Sanders W.S."/>
            <person name="Peterson D.G."/>
            <person name="Frelichowski J.E."/>
            <person name="Scheffler J.A."/>
            <person name="Scheffler B.E."/>
            <person name="Wendel J.F."/>
        </authorList>
    </citation>
    <scope>NUCLEOTIDE SEQUENCE [LARGE SCALE GENOMIC DNA]</scope>
    <source>
        <strain evidence="6">57</strain>
        <tissue evidence="6">Leaf</tissue>
    </source>
</reference>
<dbReference type="GO" id="GO:0008234">
    <property type="term" value="F:cysteine-type peptidase activity"/>
    <property type="evidence" value="ECO:0007669"/>
    <property type="project" value="UniProtKB-KW"/>
</dbReference>
<feature type="domain" description="Cathepsin propeptide inhibitor" evidence="5">
    <location>
        <begin position="14"/>
        <end position="71"/>
    </location>
</feature>
<dbReference type="SUPFAM" id="SSF54001">
    <property type="entry name" value="Cysteine proteinases"/>
    <property type="match status" value="1"/>
</dbReference>
<keyword evidence="7" id="KW-1185">Reference proteome</keyword>
<dbReference type="SMART" id="SM00848">
    <property type="entry name" value="Inhibitor_I29"/>
    <property type="match status" value="1"/>
</dbReference>
<comment type="caution">
    <text evidence="6">The sequence shown here is derived from an EMBL/GenBank/DDBJ whole genome shotgun (WGS) entry which is preliminary data.</text>
</comment>
<evidence type="ECO:0000256" key="2">
    <source>
        <dbReference type="ARBA" id="ARBA00022670"/>
    </source>
</evidence>
<keyword evidence="4" id="KW-0788">Thiol protease</keyword>
<dbReference type="Gene3D" id="1.10.287.2250">
    <property type="match status" value="1"/>
</dbReference>
<name>A0A7J8W322_9ROSI</name>
<dbReference type="Pfam" id="PF00112">
    <property type="entry name" value="Peptidase_C1"/>
    <property type="match status" value="1"/>
</dbReference>
<evidence type="ECO:0000313" key="6">
    <source>
        <dbReference type="EMBL" id="MBA0669426.1"/>
    </source>
</evidence>
<evidence type="ECO:0000313" key="7">
    <source>
        <dbReference type="Proteomes" id="UP000593573"/>
    </source>
</evidence>
<dbReference type="Proteomes" id="UP000593573">
    <property type="component" value="Unassembled WGS sequence"/>
</dbReference>
<gene>
    <name evidence="6" type="ORF">Goklo_029744</name>
</gene>
<accession>A0A7J8W322</accession>
<evidence type="ECO:0000259" key="5">
    <source>
        <dbReference type="SMART" id="SM00848"/>
    </source>
</evidence>
<comment type="similarity">
    <text evidence="1">Belongs to the peptidase C1 family.</text>
</comment>
<dbReference type="InterPro" id="IPR000668">
    <property type="entry name" value="Peptidase_C1A_C"/>
</dbReference>
<dbReference type="PANTHER" id="PTHR12411">
    <property type="entry name" value="CYSTEINE PROTEASE FAMILY C1-RELATED"/>
    <property type="match status" value="1"/>
</dbReference>
<keyword evidence="3" id="KW-0378">Hydrolase</keyword>
<dbReference type="GO" id="GO:0006508">
    <property type="term" value="P:proteolysis"/>
    <property type="evidence" value="ECO:0007669"/>
    <property type="project" value="UniProtKB-KW"/>
</dbReference>
<dbReference type="OrthoDB" id="615630at2759"/>
<dbReference type="InterPro" id="IPR013201">
    <property type="entry name" value="Prot_inhib_I29"/>
</dbReference>
<dbReference type="InterPro" id="IPR038765">
    <property type="entry name" value="Papain-like_cys_pep_sf"/>
</dbReference>
<dbReference type="EMBL" id="JABFAB010041604">
    <property type="protein sequence ID" value="MBA0669426.1"/>
    <property type="molecule type" value="Genomic_DNA"/>
</dbReference>
<dbReference type="AlphaFoldDB" id="A0A7J8W322"/>
<evidence type="ECO:0000256" key="3">
    <source>
        <dbReference type="ARBA" id="ARBA00022801"/>
    </source>
</evidence>
<organism evidence="6 7">
    <name type="scientific">Gossypium klotzschianum</name>
    <dbReference type="NCBI Taxonomy" id="34286"/>
    <lineage>
        <taxon>Eukaryota</taxon>
        <taxon>Viridiplantae</taxon>
        <taxon>Streptophyta</taxon>
        <taxon>Embryophyta</taxon>
        <taxon>Tracheophyta</taxon>
        <taxon>Spermatophyta</taxon>
        <taxon>Magnoliopsida</taxon>
        <taxon>eudicotyledons</taxon>
        <taxon>Gunneridae</taxon>
        <taxon>Pentapetalae</taxon>
        <taxon>rosids</taxon>
        <taxon>malvids</taxon>
        <taxon>Malvales</taxon>
        <taxon>Malvaceae</taxon>
        <taxon>Malvoideae</taxon>
        <taxon>Gossypium</taxon>
    </lineage>
</organism>
<evidence type="ECO:0000256" key="4">
    <source>
        <dbReference type="ARBA" id="ARBA00022807"/>
    </source>
</evidence>
<proteinExistence type="inferred from homology"/>
<keyword evidence="2" id="KW-0645">Protease</keyword>
<dbReference type="InterPro" id="IPR013128">
    <property type="entry name" value="Peptidase_C1A"/>
</dbReference>
<dbReference type="Pfam" id="PF08246">
    <property type="entry name" value="Inhibitor_I29"/>
    <property type="match status" value="1"/>
</dbReference>
<protein>
    <recommendedName>
        <fullName evidence="5">Cathepsin propeptide inhibitor domain-containing protein</fullName>
    </recommendedName>
</protein>
<evidence type="ECO:0000256" key="1">
    <source>
        <dbReference type="ARBA" id="ARBA00008455"/>
    </source>
</evidence>